<organism evidence="1">
    <name type="scientific">marine sediment metagenome</name>
    <dbReference type="NCBI Taxonomy" id="412755"/>
    <lineage>
        <taxon>unclassified sequences</taxon>
        <taxon>metagenomes</taxon>
        <taxon>ecological metagenomes</taxon>
    </lineage>
</organism>
<dbReference type="AlphaFoldDB" id="A0A0F9P342"/>
<name>A0A0F9P342_9ZZZZ</name>
<gene>
    <name evidence="1" type="ORF">LCGC14_1264640</name>
</gene>
<reference evidence="1" key="1">
    <citation type="journal article" date="2015" name="Nature">
        <title>Complex archaea that bridge the gap between prokaryotes and eukaryotes.</title>
        <authorList>
            <person name="Spang A."/>
            <person name="Saw J.H."/>
            <person name="Jorgensen S.L."/>
            <person name="Zaremba-Niedzwiedzka K."/>
            <person name="Martijn J."/>
            <person name="Lind A.E."/>
            <person name="van Eijk R."/>
            <person name="Schleper C."/>
            <person name="Guy L."/>
            <person name="Ettema T.J."/>
        </authorList>
    </citation>
    <scope>NUCLEOTIDE SEQUENCE</scope>
</reference>
<accession>A0A0F9P342</accession>
<comment type="caution">
    <text evidence="1">The sequence shown here is derived from an EMBL/GenBank/DDBJ whole genome shotgun (WGS) entry which is preliminary data.</text>
</comment>
<protein>
    <submittedName>
        <fullName evidence="1">Uncharacterized protein</fullName>
    </submittedName>
</protein>
<evidence type="ECO:0000313" key="1">
    <source>
        <dbReference type="EMBL" id="KKM87862.1"/>
    </source>
</evidence>
<dbReference type="EMBL" id="LAZR01007042">
    <property type="protein sequence ID" value="KKM87862.1"/>
    <property type="molecule type" value="Genomic_DNA"/>
</dbReference>
<proteinExistence type="predicted"/>
<sequence>MEKKESERERSMRVKIFAQEPNYIIYYVSYRNPFRDQKLIFVGIKFHECLNRLAIQRNVFTNKDAQISSIQFDVAEEGDWK</sequence>